<evidence type="ECO:0000313" key="3">
    <source>
        <dbReference type="Proteomes" id="UP000092574"/>
    </source>
</evidence>
<evidence type="ECO:0000256" key="1">
    <source>
        <dbReference type="SAM" id="Phobius"/>
    </source>
</evidence>
<evidence type="ECO:0000313" key="2">
    <source>
        <dbReference type="EMBL" id="ANU78006.1"/>
    </source>
</evidence>
<keyword evidence="1" id="KW-0472">Membrane</keyword>
<sequence>MRDNRGLRKKNIWFIIKRNRTLQREDKGVGIGAPAASAGSLLLIIWFLLSGKWKTNVVRGS</sequence>
<feature type="transmembrane region" description="Helical" evidence="1">
    <location>
        <begin position="28"/>
        <end position="49"/>
    </location>
</feature>
<keyword evidence="1" id="KW-1133">Transmembrane helix</keyword>
<dbReference type="KEGG" id="byl:A4V09_21055"/>
<dbReference type="EMBL" id="CP015405">
    <property type="protein sequence ID" value="ANU78006.1"/>
    <property type="molecule type" value="Genomic_DNA"/>
</dbReference>
<keyword evidence="1" id="KW-0812">Transmembrane</keyword>
<organism evidence="2 3">
    <name type="scientific">Blautia pseudococcoides</name>
    <dbReference type="NCBI Taxonomy" id="1796616"/>
    <lineage>
        <taxon>Bacteria</taxon>
        <taxon>Bacillati</taxon>
        <taxon>Bacillota</taxon>
        <taxon>Clostridia</taxon>
        <taxon>Lachnospirales</taxon>
        <taxon>Lachnospiraceae</taxon>
        <taxon>Blautia</taxon>
    </lineage>
</organism>
<protein>
    <submittedName>
        <fullName evidence="2">Uncharacterized protein</fullName>
    </submittedName>
</protein>
<gene>
    <name evidence="2" type="ORF">A4V09_21055</name>
</gene>
<proteinExistence type="predicted"/>
<accession>A0A1C7IE85</accession>
<dbReference type="AlphaFoldDB" id="A0A1C7IE85"/>
<dbReference type="STRING" id="1796616.A4V09_21055"/>
<keyword evidence="3" id="KW-1185">Reference proteome</keyword>
<reference evidence="2" key="1">
    <citation type="submission" date="2017-04" db="EMBL/GenBank/DDBJ databases">
        <title>Complete Genome Sequences of Twelve Strains of a Stable Defined Moderately Diverse Mouse Microbiota 2 (sDMDMm2).</title>
        <authorList>
            <person name="Uchimura Y."/>
            <person name="Wyss M."/>
            <person name="Brugiroux S."/>
            <person name="Limenitakis J.P."/>
            <person name="Stecher B."/>
            <person name="McCoy K.D."/>
            <person name="Macpherson A.J."/>
        </authorList>
    </citation>
    <scope>NUCLEOTIDE SEQUENCE</scope>
    <source>
        <strain evidence="2">YL58</strain>
    </source>
</reference>
<name>A0A1C7IE85_9FIRM</name>
<dbReference type="Proteomes" id="UP000092574">
    <property type="component" value="Chromosome"/>
</dbReference>